<dbReference type="Gene3D" id="3.30.70.1230">
    <property type="entry name" value="Nucleotide cyclase"/>
    <property type="match status" value="1"/>
</dbReference>
<dbReference type="InterPro" id="IPR029787">
    <property type="entry name" value="Nucleotide_cyclase"/>
</dbReference>
<dbReference type="PANTHER" id="PTHR43081:SF1">
    <property type="entry name" value="ADENYLATE CYCLASE, TERMINAL-DIFFERENTIATION SPECIFIC"/>
    <property type="match status" value="1"/>
</dbReference>
<dbReference type="PROSITE" id="PS50125">
    <property type="entry name" value="GUANYLATE_CYCLASE_2"/>
    <property type="match status" value="1"/>
</dbReference>
<evidence type="ECO:0000259" key="3">
    <source>
        <dbReference type="PROSITE" id="PS50125"/>
    </source>
</evidence>
<feature type="transmembrane region" description="Helical" evidence="2">
    <location>
        <begin position="515"/>
        <end position="533"/>
    </location>
</feature>
<sequence>MLAHPNVPRSGSKEAKEITFKQSLSPRSSPRNSLSVSPQASHEIASFLRGKRKRSVLVKEDGAMDLNSEYSGDNGPTVSRAMSIATLNSDMEEPSSISYLDNVLRYEFQRAPEHAKEGSEGLNDASDKRTLLRSPSWRSLAQAEADEMAPTVWTADGLEKKPVAADRERGPIAQFCENLQNKRAWTAAYVFFTAYALFSIDIDALAGDKSSKVGIAICTTFVALAFLLELIVHGMGKEGYIYSAFFILDLVAFISLIPDTIIFQIANDDNAFVAGRSSRLTRMLRLFGRSARAARLNRFGRIARIAALMPKIQELQRYWVHQVEDQDATRVLEKKIYRIFCFLDEDMDSYISKSALRLCRDKLFDLARIENSKKTEWTSKLRMLADAAASARISVPRVRPSTEQSNGGQTPVSTIVTIGASQLHGSESALNDSLQNTLDIPKQDTTHLALAIPNGLNKSTRADSKPFPDQVEYIEFRDSLMNEPPLYEWLKNSVVRQLKRGQNVQALRQRNAEYIGVKVAMAILIIILVLSYVELLTEDTSLSWGFERLNAYVKLTIGAPEFNSTIPMAIRRQVITWGKQNEWGRPDRPLLYLDLQRQVYCNSLRPNGVSCSSPLSETTLWQQRKTLNEVDQDVSASPYRTSDLLLLRYPEFSQQDVDISAEELENQTEAVALFLNRVDTQASARDSIFTTWGVLLLIMGGITLLTRDLNYLSKNLLKPLVELSDEVESITRLQLAATTNADDENQPATSEIRLLRRRFNGMKTAIRSWGKYVPWPVVQLMMRKDAEANIEVSERQVTMFFSDIASFTTIVESIPPEKSLLMLSRYFQEMSKIVDQHGGIVVEFIGDAILCIYGAPVVNDKHATVAVMAAAEMLAAMTGINQWLTRRDLPKIAIRCGIHTGEVLVGNMGMQYRIKYGIVGDECSMPGRLEELNKTYGTQLLVSESTHSDMEIDGFVSRPIDFIRGSEETHDKESQQIFEVWKSNKKQSKAALEEKAADLYTEAVQHYRHKRFSEAKDGFTQAGKAMHKLTGTQDVASALMLKRCLSYMEKPPPDNWDGVWDRGN</sequence>
<reference evidence="4 5" key="1">
    <citation type="submission" date="2024-02" db="EMBL/GenBank/DDBJ databases">
        <authorList>
            <person name="Chen Y."/>
            <person name="Shah S."/>
            <person name="Dougan E. K."/>
            <person name="Thang M."/>
            <person name="Chan C."/>
        </authorList>
    </citation>
    <scope>NUCLEOTIDE SEQUENCE [LARGE SCALE GENOMIC DNA]</scope>
</reference>
<dbReference type="Pfam" id="PF00211">
    <property type="entry name" value="Guanylate_cyc"/>
    <property type="match status" value="1"/>
</dbReference>
<dbReference type="Proteomes" id="UP001642484">
    <property type="component" value="Unassembled WGS sequence"/>
</dbReference>
<protein>
    <recommendedName>
        <fullName evidence="3">Guanylate cyclase domain-containing protein</fullName>
    </recommendedName>
</protein>
<feature type="transmembrane region" description="Helical" evidence="2">
    <location>
        <begin position="184"/>
        <end position="206"/>
    </location>
</feature>
<feature type="domain" description="Guanylate cyclase" evidence="3">
    <location>
        <begin position="798"/>
        <end position="930"/>
    </location>
</feature>
<feature type="region of interest" description="Disordered" evidence="1">
    <location>
        <begin position="1"/>
        <end position="41"/>
    </location>
</feature>
<evidence type="ECO:0000313" key="5">
    <source>
        <dbReference type="Proteomes" id="UP001642484"/>
    </source>
</evidence>
<keyword evidence="2" id="KW-0812">Transmembrane</keyword>
<dbReference type="InterPro" id="IPR001054">
    <property type="entry name" value="A/G_cyclase"/>
</dbReference>
<evidence type="ECO:0000256" key="1">
    <source>
        <dbReference type="SAM" id="MobiDB-lite"/>
    </source>
</evidence>
<dbReference type="PANTHER" id="PTHR43081">
    <property type="entry name" value="ADENYLATE CYCLASE, TERMINAL-DIFFERENTIATION SPECIFIC-RELATED"/>
    <property type="match status" value="1"/>
</dbReference>
<keyword evidence="2" id="KW-0472">Membrane</keyword>
<keyword evidence="5" id="KW-1185">Reference proteome</keyword>
<dbReference type="InterPro" id="IPR050697">
    <property type="entry name" value="Adenylyl/Guanylyl_Cyclase_3/4"/>
</dbReference>
<evidence type="ECO:0000313" key="4">
    <source>
        <dbReference type="EMBL" id="CAK9017621.1"/>
    </source>
</evidence>
<proteinExistence type="predicted"/>
<dbReference type="SUPFAM" id="SSF55073">
    <property type="entry name" value="Nucleotide cyclase"/>
    <property type="match status" value="1"/>
</dbReference>
<feature type="compositionally biased region" description="Low complexity" evidence="1">
    <location>
        <begin position="23"/>
        <end position="38"/>
    </location>
</feature>
<evidence type="ECO:0000256" key="2">
    <source>
        <dbReference type="SAM" id="Phobius"/>
    </source>
</evidence>
<organism evidence="4 5">
    <name type="scientific">Durusdinium trenchii</name>
    <dbReference type="NCBI Taxonomy" id="1381693"/>
    <lineage>
        <taxon>Eukaryota</taxon>
        <taxon>Sar</taxon>
        <taxon>Alveolata</taxon>
        <taxon>Dinophyceae</taxon>
        <taxon>Suessiales</taxon>
        <taxon>Symbiodiniaceae</taxon>
        <taxon>Durusdinium</taxon>
    </lineage>
</organism>
<name>A0ABP0JT35_9DINO</name>
<gene>
    <name evidence="4" type="ORF">CCMP2556_LOCUS12946</name>
</gene>
<keyword evidence="2" id="KW-1133">Transmembrane helix</keyword>
<feature type="transmembrane region" description="Helical" evidence="2">
    <location>
        <begin position="239"/>
        <end position="257"/>
    </location>
</feature>
<comment type="caution">
    <text evidence="4">The sequence shown here is derived from an EMBL/GenBank/DDBJ whole genome shotgun (WGS) entry which is preliminary data.</text>
</comment>
<accession>A0ABP0JT35</accession>
<dbReference type="SMART" id="SM00044">
    <property type="entry name" value="CYCc"/>
    <property type="match status" value="1"/>
</dbReference>
<dbReference type="CDD" id="cd07302">
    <property type="entry name" value="CHD"/>
    <property type="match status" value="1"/>
</dbReference>
<dbReference type="EMBL" id="CAXAMN010006447">
    <property type="protein sequence ID" value="CAK9017621.1"/>
    <property type="molecule type" value="Genomic_DNA"/>
</dbReference>
<feature type="transmembrane region" description="Helical" evidence="2">
    <location>
        <begin position="213"/>
        <end position="233"/>
    </location>
</feature>